<feature type="domain" description="Bacterial sugar transferase" evidence="8">
    <location>
        <begin position="193"/>
        <end position="373"/>
    </location>
</feature>
<keyword evidence="10" id="KW-1185">Reference proteome</keyword>
<dbReference type="NCBIfam" id="TIGR03025">
    <property type="entry name" value="EPS_sugtrans"/>
    <property type="match status" value="1"/>
</dbReference>
<dbReference type="InterPro" id="IPR017475">
    <property type="entry name" value="EPS_sugar_tfrase"/>
</dbReference>
<dbReference type="GO" id="GO:0016780">
    <property type="term" value="F:phosphotransferase activity, for other substituted phosphate groups"/>
    <property type="evidence" value="ECO:0007669"/>
    <property type="project" value="TreeGrafter"/>
</dbReference>
<comment type="caution">
    <text evidence="9">The sequence shown here is derived from an EMBL/GenBank/DDBJ whole genome shotgun (WGS) entry which is preliminary data.</text>
</comment>
<evidence type="ECO:0000256" key="7">
    <source>
        <dbReference type="SAM" id="Phobius"/>
    </source>
</evidence>
<evidence type="ECO:0000256" key="1">
    <source>
        <dbReference type="ARBA" id="ARBA00004141"/>
    </source>
</evidence>
<evidence type="ECO:0000256" key="3">
    <source>
        <dbReference type="ARBA" id="ARBA00022679"/>
    </source>
</evidence>
<evidence type="ECO:0000256" key="4">
    <source>
        <dbReference type="ARBA" id="ARBA00022692"/>
    </source>
</evidence>
<evidence type="ECO:0000256" key="5">
    <source>
        <dbReference type="ARBA" id="ARBA00022989"/>
    </source>
</evidence>
<feature type="transmembrane region" description="Helical" evidence="7">
    <location>
        <begin position="47"/>
        <end position="68"/>
    </location>
</feature>
<comment type="similarity">
    <text evidence="2">Belongs to the bacterial sugar transferase family.</text>
</comment>
<accession>A0A0R2HDC0</accession>
<dbReference type="Pfam" id="PF02397">
    <property type="entry name" value="Bac_transf"/>
    <property type="match status" value="1"/>
</dbReference>
<keyword evidence="5 7" id="KW-1133">Transmembrane helix</keyword>
<proteinExistence type="inferred from homology"/>
<dbReference type="Proteomes" id="UP000051841">
    <property type="component" value="Unassembled WGS sequence"/>
</dbReference>
<dbReference type="AlphaFoldDB" id="A0A0R2HDC0"/>
<gene>
    <name evidence="9" type="ORF">IV49_GL002092</name>
</gene>
<comment type="subcellular location">
    <subcellularLocation>
        <location evidence="1">Membrane</location>
        <topology evidence="1">Multi-pass membrane protein</topology>
    </subcellularLocation>
</comment>
<dbReference type="InterPro" id="IPR003362">
    <property type="entry name" value="Bact_transf"/>
</dbReference>
<evidence type="ECO:0000259" key="8">
    <source>
        <dbReference type="Pfam" id="PF02397"/>
    </source>
</evidence>
<evidence type="ECO:0000313" key="9">
    <source>
        <dbReference type="EMBL" id="KRN50443.1"/>
    </source>
</evidence>
<reference evidence="9 10" key="1">
    <citation type="journal article" date="2015" name="Genome Announc.">
        <title>Expanding the biotechnology potential of lactobacilli through comparative genomics of 213 strains and associated genera.</title>
        <authorList>
            <person name="Sun Z."/>
            <person name="Harris H.M."/>
            <person name="McCann A."/>
            <person name="Guo C."/>
            <person name="Argimon S."/>
            <person name="Zhang W."/>
            <person name="Yang X."/>
            <person name="Jeffery I.B."/>
            <person name="Cooney J.C."/>
            <person name="Kagawa T.F."/>
            <person name="Liu W."/>
            <person name="Song Y."/>
            <person name="Salvetti E."/>
            <person name="Wrobel A."/>
            <person name="Rasinkangas P."/>
            <person name="Parkhill J."/>
            <person name="Rea M.C."/>
            <person name="O'Sullivan O."/>
            <person name="Ritari J."/>
            <person name="Douillard F.P."/>
            <person name="Paul Ross R."/>
            <person name="Yang R."/>
            <person name="Briner A.E."/>
            <person name="Felis G.E."/>
            <person name="de Vos W.M."/>
            <person name="Barrangou R."/>
            <person name="Klaenhammer T.R."/>
            <person name="Caufield P.W."/>
            <person name="Cui Y."/>
            <person name="Zhang H."/>
            <person name="O'Toole P.W."/>
        </authorList>
    </citation>
    <scope>NUCLEOTIDE SEQUENCE [LARGE SCALE GENOMIC DNA]</scope>
    <source>
        <strain evidence="9 10">DSM 20405</strain>
    </source>
</reference>
<sequence>MQVYDGLMISYSKFSELVYSQMLSASISLFFMYLLIILLVREYTVNPIPLIMCLIGQFFVSIIWSWLAQKIYFKIYEKRKSAIIIGNEREVSHKLSEFYMDSKFTILKIIKIDEILHNHEDMLEGIDTVFFVDVHSKDRNEIMKYCVQNNILCFVIPRIGDTLMMSAESMHFFHLPIFRVTKYNPKIEYLIVKRLIDIIASLLGIIILSPVMIIVAIFVKSDGGPVFYKQVRLTQNGKKFKVLKFRSMRVNAESNGKAVLSAGENDPRITKVGRVIRAIRFDELPQLINILKGDMTIVGPRPERPEIAEEYYETIPEFRLRLQCKAGLTGYAQVYGKYNTEPYDKLLMDLMYIAKPSLLEDLRIIFATVKILFVKDSTEGIDVNQDTAMK</sequence>
<dbReference type="GO" id="GO:0016020">
    <property type="term" value="C:membrane"/>
    <property type="evidence" value="ECO:0007669"/>
    <property type="project" value="UniProtKB-SubCell"/>
</dbReference>
<evidence type="ECO:0000256" key="6">
    <source>
        <dbReference type="ARBA" id="ARBA00023136"/>
    </source>
</evidence>
<protein>
    <submittedName>
        <fullName evidence="9">Bacterial sugar transferase</fullName>
    </submittedName>
</protein>
<name>A0A0R2HDC0_9FIRM</name>
<feature type="transmembrane region" description="Helical" evidence="7">
    <location>
        <begin position="195"/>
        <end position="219"/>
    </location>
</feature>
<keyword evidence="3 9" id="KW-0808">Transferase</keyword>
<feature type="transmembrane region" description="Helical" evidence="7">
    <location>
        <begin position="21"/>
        <end position="41"/>
    </location>
</feature>
<evidence type="ECO:0000256" key="2">
    <source>
        <dbReference type="ARBA" id="ARBA00006464"/>
    </source>
</evidence>
<keyword evidence="6 7" id="KW-0472">Membrane</keyword>
<dbReference type="EMBL" id="JQBL01000009">
    <property type="protein sequence ID" value="KRN50443.1"/>
    <property type="molecule type" value="Genomic_DNA"/>
</dbReference>
<dbReference type="PATRIC" id="fig|1410657.5.peg.2162"/>
<dbReference type="PANTHER" id="PTHR30576:SF0">
    <property type="entry name" value="UNDECAPRENYL-PHOSPHATE N-ACETYLGALACTOSAMINYL 1-PHOSPHATE TRANSFERASE-RELATED"/>
    <property type="match status" value="1"/>
</dbReference>
<organism evidence="9 10">
    <name type="scientific">Kandleria vitulina DSM 20405</name>
    <dbReference type="NCBI Taxonomy" id="1410657"/>
    <lineage>
        <taxon>Bacteria</taxon>
        <taxon>Bacillati</taxon>
        <taxon>Bacillota</taxon>
        <taxon>Erysipelotrichia</taxon>
        <taxon>Erysipelotrichales</taxon>
        <taxon>Coprobacillaceae</taxon>
        <taxon>Kandleria</taxon>
    </lineage>
</organism>
<keyword evidence="4 7" id="KW-0812">Transmembrane</keyword>
<dbReference type="PANTHER" id="PTHR30576">
    <property type="entry name" value="COLANIC BIOSYNTHESIS UDP-GLUCOSE LIPID CARRIER TRANSFERASE"/>
    <property type="match status" value="1"/>
</dbReference>
<evidence type="ECO:0000313" key="10">
    <source>
        <dbReference type="Proteomes" id="UP000051841"/>
    </source>
</evidence>